<evidence type="ECO:0000313" key="2">
    <source>
        <dbReference type="Proteomes" id="UP000243591"/>
    </source>
</evidence>
<reference evidence="1 2" key="1">
    <citation type="submission" date="2017-09" db="EMBL/GenBank/DDBJ databases">
        <title>Complete Genome Sequences of Two Strains of the Meat Spoilage Bacterium Brochothrix thermosphacta Isolated from Ground Chicken.</title>
        <authorList>
            <person name="Paoli G.C."/>
            <person name="Wijey C."/>
            <person name="Chen C.-Y."/>
            <person name="Nguyen L."/>
            <person name="Yan X."/>
            <person name="Irwin P.L."/>
        </authorList>
    </citation>
    <scope>NUCLEOTIDE SEQUENCE [LARGE SCALE GENOMIC DNA]</scope>
    <source>
        <strain evidence="1 2">BI</strain>
    </source>
</reference>
<evidence type="ECO:0000313" key="1">
    <source>
        <dbReference type="EMBL" id="ATF26409.1"/>
    </source>
</evidence>
<dbReference type="KEGG" id="bths:CNY62_08460"/>
<protein>
    <submittedName>
        <fullName evidence="1">Uncharacterized protein</fullName>
    </submittedName>
</protein>
<proteinExistence type="predicted"/>
<dbReference type="AlphaFoldDB" id="A0A1D2KCM0"/>
<dbReference type="Proteomes" id="UP000243591">
    <property type="component" value="Chromosome"/>
</dbReference>
<name>A0A1D2KCM0_BROTH</name>
<sequence length="61" mass="7040">MNYYKTLHSTFNNIFKIDQSIIGLVYPLQNNVYKQTRGARGQFGLLPFQSIDKGVSLSEVW</sequence>
<keyword evidence="2" id="KW-1185">Reference proteome</keyword>
<accession>A0A1D2KCM0</accession>
<organism evidence="1 2">
    <name type="scientific">Brochothrix thermosphacta</name>
    <name type="common">Microbacterium thermosphactum</name>
    <dbReference type="NCBI Taxonomy" id="2756"/>
    <lineage>
        <taxon>Bacteria</taxon>
        <taxon>Bacillati</taxon>
        <taxon>Bacillota</taxon>
        <taxon>Bacilli</taxon>
        <taxon>Bacillales</taxon>
        <taxon>Listeriaceae</taxon>
        <taxon>Brochothrix</taxon>
    </lineage>
</organism>
<gene>
    <name evidence="1" type="ORF">CNY62_08460</name>
</gene>
<dbReference type="EMBL" id="CP023483">
    <property type="protein sequence ID" value="ATF26409.1"/>
    <property type="molecule type" value="Genomic_DNA"/>
</dbReference>